<sequence>MTKAEILAKFAAGFEVGDKPYQDNLVVDDINTTDDELRLWAYDANFFPTDFTKWKKQYKRQVVEQVLCSRRVQESNLAIFIDGVQIRKRDLNG</sequence>
<comment type="caution">
    <text evidence="1">The sequence shown here is derived from an EMBL/GenBank/DDBJ whole genome shotgun (WGS) entry which is preliminary data.</text>
</comment>
<name>A0A0R2EQA4_9LACO</name>
<dbReference type="EMBL" id="AYZM01000171">
    <property type="protein sequence ID" value="KRN17795.1"/>
    <property type="molecule type" value="Genomic_DNA"/>
</dbReference>
<reference evidence="1 2" key="1">
    <citation type="journal article" date="2015" name="Genome Announc.">
        <title>Expanding the biotechnology potential of lactobacilli through comparative genomics of 213 strains and associated genera.</title>
        <authorList>
            <person name="Sun Z."/>
            <person name="Harris H.M."/>
            <person name="McCann A."/>
            <person name="Guo C."/>
            <person name="Argimon S."/>
            <person name="Zhang W."/>
            <person name="Yang X."/>
            <person name="Jeffery I.B."/>
            <person name="Cooney J.C."/>
            <person name="Kagawa T.F."/>
            <person name="Liu W."/>
            <person name="Song Y."/>
            <person name="Salvetti E."/>
            <person name="Wrobel A."/>
            <person name="Rasinkangas P."/>
            <person name="Parkhill J."/>
            <person name="Rea M.C."/>
            <person name="O'Sullivan O."/>
            <person name="Ritari J."/>
            <person name="Douillard F.P."/>
            <person name="Paul Ross R."/>
            <person name="Yang R."/>
            <person name="Briner A.E."/>
            <person name="Felis G.E."/>
            <person name="de Vos W.M."/>
            <person name="Barrangou R."/>
            <person name="Klaenhammer T.R."/>
            <person name="Caufield P.W."/>
            <person name="Cui Y."/>
            <person name="Zhang H."/>
            <person name="O'Toole P.W."/>
        </authorList>
    </citation>
    <scope>NUCLEOTIDE SEQUENCE [LARGE SCALE GENOMIC DNA]</scope>
    <source>
        <strain evidence="1 2">DSM 23365</strain>
    </source>
</reference>
<organism evidence="1 2">
    <name type="scientific">Secundilactobacillus similis DSM 23365 = JCM 2765</name>
    <dbReference type="NCBI Taxonomy" id="1423804"/>
    <lineage>
        <taxon>Bacteria</taxon>
        <taxon>Bacillati</taxon>
        <taxon>Bacillota</taxon>
        <taxon>Bacilli</taxon>
        <taxon>Lactobacillales</taxon>
        <taxon>Lactobacillaceae</taxon>
        <taxon>Secundilactobacillus</taxon>
    </lineage>
</organism>
<evidence type="ECO:0000313" key="1">
    <source>
        <dbReference type="EMBL" id="KRN17795.1"/>
    </source>
</evidence>
<dbReference type="STRING" id="1423804.FD14_GL002519"/>
<dbReference type="OrthoDB" id="9998532at2"/>
<protein>
    <submittedName>
        <fullName evidence="1">Uncharacterized protein</fullName>
    </submittedName>
</protein>
<proteinExistence type="predicted"/>
<dbReference type="AlphaFoldDB" id="A0A0R2EQA4"/>
<dbReference type="Proteomes" id="UP000051442">
    <property type="component" value="Unassembled WGS sequence"/>
</dbReference>
<dbReference type="RefSeq" id="WP_057152354.1">
    <property type="nucleotide sequence ID" value="NZ_AYZM01000171.1"/>
</dbReference>
<keyword evidence="2" id="KW-1185">Reference proteome</keyword>
<dbReference type="PATRIC" id="fig|1423804.4.peg.2727"/>
<evidence type="ECO:0000313" key="2">
    <source>
        <dbReference type="Proteomes" id="UP000051442"/>
    </source>
</evidence>
<gene>
    <name evidence="1" type="ORF">FD14_GL002519</name>
</gene>
<accession>A0A0R2EQA4</accession>